<keyword evidence="4" id="KW-1185">Reference proteome</keyword>
<evidence type="ECO:0000313" key="3">
    <source>
        <dbReference type="EMBL" id="KAF9785989.1"/>
    </source>
</evidence>
<evidence type="ECO:0000256" key="1">
    <source>
        <dbReference type="SAM" id="MobiDB-lite"/>
    </source>
</evidence>
<name>A0A9P6HHA0_9AGAM</name>
<evidence type="ECO:0000313" key="4">
    <source>
        <dbReference type="Proteomes" id="UP000736335"/>
    </source>
</evidence>
<evidence type="ECO:0000259" key="2">
    <source>
        <dbReference type="Pfam" id="PF13919"/>
    </source>
</evidence>
<dbReference type="OrthoDB" id="2289918at2759"/>
<dbReference type="AlphaFoldDB" id="A0A9P6HHA0"/>
<feature type="domain" description="ASX DEUBAD" evidence="2">
    <location>
        <begin position="43"/>
        <end position="182"/>
    </location>
</feature>
<dbReference type="EMBL" id="WIUZ02000006">
    <property type="protein sequence ID" value="KAF9785989.1"/>
    <property type="molecule type" value="Genomic_DNA"/>
</dbReference>
<dbReference type="Proteomes" id="UP000736335">
    <property type="component" value="Unassembled WGS sequence"/>
</dbReference>
<proteinExistence type="predicted"/>
<gene>
    <name evidence="3" type="ORF">BJ322DRAFT_759615</name>
</gene>
<accession>A0A9P6HHA0</accession>
<organism evidence="3 4">
    <name type="scientific">Thelephora terrestris</name>
    <dbReference type="NCBI Taxonomy" id="56493"/>
    <lineage>
        <taxon>Eukaryota</taxon>
        <taxon>Fungi</taxon>
        <taxon>Dikarya</taxon>
        <taxon>Basidiomycota</taxon>
        <taxon>Agaricomycotina</taxon>
        <taxon>Agaricomycetes</taxon>
        <taxon>Thelephorales</taxon>
        <taxon>Thelephoraceae</taxon>
        <taxon>Thelephora</taxon>
    </lineage>
</organism>
<reference evidence="3" key="2">
    <citation type="submission" date="2020-11" db="EMBL/GenBank/DDBJ databases">
        <authorList>
            <consortium name="DOE Joint Genome Institute"/>
            <person name="Kuo A."/>
            <person name="Miyauchi S."/>
            <person name="Kiss E."/>
            <person name="Drula E."/>
            <person name="Kohler A."/>
            <person name="Sanchez-Garcia M."/>
            <person name="Andreopoulos B."/>
            <person name="Barry K.W."/>
            <person name="Bonito G."/>
            <person name="Buee M."/>
            <person name="Carver A."/>
            <person name="Chen C."/>
            <person name="Cichocki N."/>
            <person name="Clum A."/>
            <person name="Culley D."/>
            <person name="Crous P.W."/>
            <person name="Fauchery L."/>
            <person name="Girlanda M."/>
            <person name="Hayes R."/>
            <person name="Keri Z."/>
            <person name="Labutti K."/>
            <person name="Lipzen A."/>
            <person name="Lombard V."/>
            <person name="Magnuson J."/>
            <person name="Maillard F."/>
            <person name="Morin E."/>
            <person name="Murat C."/>
            <person name="Nolan M."/>
            <person name="Ohm R."/>
            <person name="Pangilinan J."/>
            <person name="Pereira M."/>
            <person name="Perotto S."/>
            <person name="Peter M."/>
            <person name="Riley R."/>
            <person name="Sitrit Y."/>
            <person name="Stielow B."/>
            <person name="Szollosi G."/>
            <person name="Zifcakova L."/>
            <person name="Stursova M."/>
            <person name="Spatafora J.W."/>
            <person name="Tedersoo L."/>
            <person name="Vaario L.-M."/>
            <person name="Yamada A."/>
            <person name="Yan M."/>
            <person name="Wang P."/>
            <person name="Xu J."/>
            <person name="Bruns T."/>
            <person name="Baldrian P."/>
            <person name="Vilgalys R."/>
            <person name="Henrissat B."/>
            <person name="Grigoriev I.V."/>
            <person name="Hibbett D."/>
            <person name="Nagy L.G."/>
            <person name="Martin F.M."/>
        </authorList>
    </citation>
    <scope>NUCLEOTIDE SEQUENCE</scope>
    <source>
        <strain evidence="3">UH-Tt-Lm1</strain>
    </source>
</reference>
<dbReference type="Pfam" id="PF13919">
    <property type="entry name" value="ASXH"/>
    <property type="match status" value="1"/>
</dbReference>
<dbReference type="InterPro" id="IPR028020">
    <property type="entry name" value="ASX_DEUBAD_dom"/>
</dbReference>
<comment type="caution">
    <text evidence="3">The sequence shown here is derived from an EMBL/GenBank/DDBJ whole genome shotgun (WGS) entry which is preliminary data.</text>
</comment>
<feature type="region of interest" description="Disordered" evidence="1">
    <location>
        <begin position="1"/>
        <end position="53"/>
    </location>
</feature>
<sequence>MSEPRRRSARSRKPQGSGDPLPLPQPAESSPTRASGVNGDIEKTDPDHVMTNPKSKLARMDLSEEMFTFDTWISLSLESREELSKLLPPTAFSTFIPRIDPAHPSVAGSDPMDIDLLSERGPEALDPMFFSDSHFLAALRTFQDHLHSGWLTEEHRMKTEKYRAGIEGGSLHATWKDEAWSQSQVEENVATSQRSTAREFKLTDLAEAGFLGVGDILSYRRTFTLANVTVEKDIMIAGCGGFSKSIVVLVPSGTTRYLPPALASSSIPTEDLLPEDHSLLQMTITTPSSIESGILDTDNRVDKLQRTHGNAWKHLTVWKFLQGGGTDGLAFPEKGGRQSTGTLNYLRSSVQ</sequence>
<protein>
    <recommendedName>
        <fullName evidence="2">ASX DEUBAD domain-containing protein</fullName>
    </recommendedName>
</protein>
<reference evidence="3" key="1">
    <citation type="journal article" date="2020" name="Nat. Commun.">
        <title>Large-scale genome sequencing of mycorrhizal fungi provides insights into the early evolution of symbiotic traits.</title>
        <authorList>
            <person name="Miyauchi S."/>
            <person name="Kiss E."/>
            <person name="Kuo A."/>
            <person name="Drula E."/>
            <person name="Kohler A."/>
            <person name="Sanchez-Garcia M."/>
            <person name="Morin E."/>
            <person name="Andreopoulos B."/>
            <person name="Barry K.W."/>
            <person name="Bonito G."/>
            <person name="Buee M."/>
            <person name="Carver A."/>
            <person name="Chen C."/>
            <person name="Cichocki N."/>
            <person name="Clum A."/>
            <person name="Culley D."/>
            <person name="Crous P.W."/>
            <person name="Fauchery L."/>
            <person name="Girlanda M."/>
            <person name="Hayes R.D."/>
            <person name="Keri Z."/>
            <person name="LaButti K."/>
            <person name="Lipzen A."/>
            <person name="Lombard V."/>
            <person name="Magnuson J."/>
            <person name="Maillard F."/>
            <person name="Murat C."/>
            <person name="Nolan M."/>
            <person name="Ohm R.A."/>
            <person name="Pangilinan J."/>
            <person name="Pereira M.F."/>
            <person name="Perotto S."/>
            <person name="Peter M."/>
            <person name="Pfister S."/>
            <person name="Riley R."/>
            <person name="Sitrit Y."/>
            <person name="Stielow J.B."/>
            <person name="Szollosi G."/>
            <person name="Zifcakova L."/>
            <person name="Stursova M."/>
            <person name="Spatafora J.W."/>
            <person name="Tedersoo L."/>
            <person name="Vaario L.M."/>
            <person name="Yamada A."/>
            <person name="Yan M."/>
            <person name="Wang P."/>
            <person name="Xu J."/>
            <person name="Bruns T."/>
            <person name="Baldrian P."/>
            <person name="Vilgalys R."/>
            <person name="Dunand C."/>
            <person name="Henrissat B."/>
            <person name="Grigoriev I.V."/>
            <person name="Hibbett D."/>
            <person name="Nagy L.G."/>
            <person name="Martin F.M."/>
        </authorList>
    </citation>
    <scope>NUCLEOTIDE SEQUENCE</scope>
    <source>
        <strain evidence="3">UH-Tt-Lm1</strain>
    </source>
</reference>